<dbReference type="SUPFAM" id="SSF55874">
    <property type="entry name" value="ATPase domain of HSP90 chaperone/DNA topoisomerase II/histidine kinase"/>
    <property type="match status" value="1"/>
</dbReference>
<dbReference type="PRINTS" id="PR00344">
    <property type="entry name" value="BCTRLSENSOR"/>
</dbReference>
<evidence type="ECO:0000259" key="9">
    <source>
        <dbReference type="PROSITE" id="PS50109"/>
    </source>
</evidence>
<evidence type="ECO:0000256" key="4">
    <source>
        <dbReference type="ARBA" id="ARBA00022553"/>
    </source>
</evidence>
<evidence type="ECO:0000256" key="6">
    <source>
        <dbReference type="ARBA" id="ARBA00022777"/>
    </source>
</evidence>
<dbReference type="InterPro" id="IPR000014">
    <property type="entry name" value="PAS"/>
</dbReference>
<dbReference type="InterPro" id="IPR035965">
    <property type="entry name" value="PAS-like_dom_sf"/>
</dbReference>
<keyword evidence="8" id="KW-0812">Transmembrane</keyword>
<evidence type="ECO:0000256" key="7">
    <source>
        <dbReference type="ARBA" id="ARBA00023012"/>
    </source>
</evidence>
<keyword evidence="8" id="KW-0472">Membrane</keyword>
<dbReference type="Gene3D" id="3.30.450.20">
    <property type="entry name" value="PAS domain"/>
    <property type="match status" value="1"/>
</dbReference>
<dbReference type="SUPFAM" id="SSF47384">
    <property type="entry name" value="Homodimeric domain of signal transducing histidine kinase"/>
    <property type="match status" value="1"/>
</dbReference>
<dbReference type="CDD" id="cd00130">
    <property type="entry name" value="PAS"/>
    <property type="match status" value="1"/>
</dbReference>
<feature type="transmembrane region" description="Helical" evidence="8">
    <location>
        <begin position="266"/>
        <end position="285"/>
    </location>
</feature>
<reference evidence="12 13" key="1">
    <citation type="submission" date="2018-03" db="EMBL/GenBank/DDBJ databases">
        <title>Genome assembly of novel Miniimonas species PCH200.</title>
        <authorList>
            <person name="Thakur V."/>
            <person name="Kumar V."/>
            <person name="Singh D."/>
        </authorList>
    </citation>
    <scope>NUCLEOTIDE SEQUENCE [LARGE SCALE GENOMIC DNA]</scope>
    <source>
        <strain evidence="12 13">PCH200</strain>
    </source>
</reference>
<evidence type="ECO:0000313" key="13">
    <source>
        <dbReference type="Proteomes" id="UP000245166"/>
    </source>
</evidence>
<dbReference type="InterPro" id="IPR000700">
    <property type="entry name" value="PAS-assoc_C"/>
</dbReference>
<dbReference type="Proteomes" id="UP000245166">
    <property type="component" value="Unassembled WGS sequence"/>
</dbReference>
<dbReference type="FunFam" id="3.30.565.10:FF:000006">
    <property type="entry name" value="Sensor histidine kinase WalK"/>
    <property type="match status" value="1"/>
</dbReference>
<dbReference type="InterPro" id="IPR001610">
    <property type="entry name" value="PAC"/>
</dbReference>
<gene>
    <name evidence="12" type="ORF">C8046_13645</name>
</gene>
<feature type="transmembrane region" description="Helical" evidence="8">
    <location>
        <begin position="223"/>
        <end position="245"/>
    </location>
</feature>
<feature type="transmembrane region" description="Helical" evidence="8">
    <location>
        <begin position="71"/>
        <end position="88"/>
    </location>
</feature>
<dbReference type="CDD" id="cd00082">
    <property type="entry name" value="HisKA"/>
    <property type="match status" value="1"/>
</dbReference>
<sequence length="707" mass="74114">MRTTRSLKGSLTIATVVAVAWVLVLVVVLASGLEQETRALVSQVAIMATAFVSSLLCWWRARRSAGRRRQAWSLFAAAGFVGLFGNALAALTDTAGLDDVVLLIALLTGIAALLSFPTRALRRAELVRAILDGIVVGGSVLFVSALVVFPELGFGVGSDGLDIGRVASLSLPIVDAVLATLAVLLILRSVGSDRTPLALVGISFTMYAVADLAYAVVDSTSGFQFGTLADLGWVVGYALGGVAACHPAGSGGSCGDDDGEVREGSPVVGTVVTFALFIGAAVFQVQGSLAQVPTLAVSLWFLVITAVAARQIALVAANERLRRTLEKRVIERTAELAAATHTTELTLSSVGEGIYGVDRNGVVTFVNPAGARTLGYWAEDLVGVHAHDHLHAFRDDDTPFPYEGCYISEAITKGVTVNSEEDVYRRADGKAVPVEVTASPVLDDGEVTGAVVVFRDVAQRREVERLKNEFIAVISHELRTPLTSIKGSIGLVEGGATGVISPEARRLLAIAGSSVDRLTRLINDILEVERLSSGSDPLNLVDVRVDELVRIAVEQIETLAAQAGVTVDVRDAPGTVRADADRIVQTLVNLLGNAVKFTESGGHITVSGTTTGTFAEIAVADTGRGIPAGQLEAIFGRFEQVDSSDAREKGGTGLGLAISRGIVGRHGGRIWAESSPGVGSTFRFTLPTADAASDSSSQTREFHVRSR</sequence>
<dbReference type="GO" id="GO:0005886">
    <property type="term" value="C:plasma membrane"/>
    <property type="evidence" value="ECO:0007669"/>
    <property type="project" value="UniProtKB-SubCell"/>
</dbReference>
<dbReference type="OrthoDB" id="9757990at2"/>
<feature type="transmembrane region" description="Helical" evidence="8">
    <location>
        <begin position="39"/>
        <end position="59"/>
    </location>
</feature>
<feature type="domain" description="PAS" evidence="10">
    <location>
        <begin position="339"/>
        <end position="383"/>
    </location>
</feature>
<dbReference type="InterPro" id="IPR005467">
    <property type="entry name" value="His_kinase_dom"/>
</dbReference>
<dbReference type="GO" id="GO:0009927">
    <property type="term" value="F:histidine phosphotransfer kinase activity"/>
    <property type="evidence" value="ECO:0007669"/>
    <property type="project" value="TreeGrafter"/>
</dbReference>
<evidence type="ECO:0000256" key="5">
    <source>
        <dbReference type="ARBA" id="ARBA00022679"/>
    </source>
</evidence>
<dbReference type="Gene3D" id="3.30.565.10">
    <property type="entry name" value="Histidine kinase-like ATPase, C-terminal domain"/>
    <property type="match status" value="1"/>
</dbReference>
<keyword evidence="5" id="KW-0808">Transferase</keyword>
<evidence type="ECO:0000256" key="1">
    <source>
        <dbReference type="ARBA" id="ARBA00000085"/>
    </source>
</evidence>
<name>A0A2U1ZX54_9MICO</name>
<keyword evidence="7" id="KW-0902">Two-component regulatory system</keyword>
<dbReference type="CDD" id="cd16922">
    <property type="entry name" value="HATPase_EvgS-ArcB-TorS-like"/>
    <property type="match status" value="1"/>
</dbReference>
<dbReference type="Pfam" id="PF00989">
    <property type="entry name" value="PAS"/>
    <property type="match status" value="1"/>
</dbReference>
<dbReference type="SMART" id="SM00086">
    <property type="entry name" value="PAC"/>
    <property type="match status" value="1"/>
</dbReference>
<protein>
    <recommendedName>
        <fullName evidence="3">histidine kinase</fullName>
        <ecNumber evidence="3">2.7.13.3</ecNumber>
    </recommendedName>
</protein>
<evidence type="ECO:0000259" key="11">
    <source>
        <dbReference type="PROSITE" id="PS50113"/>
    </source>
</evidence>
<proteinExistence type="predicted"/>
<dbReference type="SUPFAM" id="SSF55785">
    <property type="entry name" value="PYP-like sensor domain (PAS domain)"/>
    <property type="match status" value="1"/>
</dbReference>
<keyword evidence="8" id="KW-1133">Transmembrane helix</keyword>
<feature type="transmembrane region" description="Helical" evidence="8">
    <location>
        <begin position="297"/>
        <end position="317"/>
    </location>
</feature>
<evidence type="ECO:0000256" key="2">
    <source>
        <dbReference type="ARBA" id="ARBA00004236"/>
    </source>
</evidence>
<feature type="domain" description="Histidine kinase" evidence="9">
    <location>
        <begin position="473"/>
        <end position="690"/>
    </location>
</feature>
<dbReference type="PROSITE" id="PS50112">
    <property type="entry name" value="PAS"/>
    <property type="match status" value="1"/>
</dbReference>
<keyword evidence="4" id="KW-0597">Phosphoprotein</keyword>
<organism evidence="12 13">
    <name type="scientific">Serinibacter arcticus</name>
    <dbReference type="NCBI Taxonomy" id="1655435"/>
    <lineage>
        <taxon>Bacteria</taxon>
        <taxon>Bacillati</taxon>
        <taxon>Actinomycetota</taxon>
        <taxon>Actinomycetes</taxon>
        <taxon>Micrococcales</taxon>
        <taxon>Beutenbergiaceae</taxon>
        <taxon>Serinibacter</taxon>
    </lineage>
</organism>
<dbReference type="NCBIfam" id="TIGR00229">
    <property type="entry name" value="sensory_box"/>
    <property type="match status" value="1"/>
</dbReference>
<dbReference type="EC" id="2.7.13.3" evidence="3"/>
<evidence type="ECO:0000256" key="8">
    <source>
        <dbReference type="SAM" id="Phobius"/>
    </source>
</evidence>
<feature type="transmembrane region" description="Helical" evidence="8">
    <location>
        <begin position="197"/>
        <end position="217"/>
    </location>
</feature>
<evidence type="ECO:0000256" key="3">
    <source>
        <dbReference type="ARBA" id="ARBA00012438"/>
    </source>
</evidence>
<comment type="catalytic activity">
    <reaction evidence="1">
        <text>ATP + protein L-histidine = ADP + protein N-phospho-L-histidine.</text>
        <dbReference type="EC" id="2.7.13.3"/>
    </reaction>
</comment>
<feature type="transmembrane region" description="Helical" evidence="8">
    <location>
        <begin position="100"/>
        <end position="117"/>
    </location>
</feature>
<dbReference type="RefSeq" id="WP_109229923.1">
    <property type="nucleotide sequence ID" value="NZ_PYHR01000002.1"/>
</dbReference>
<dbReference type="Pfam" id="PF00512">
    <property type="entry name" value="HisKA"/>
    <property type="match status" value="1"/>
</dbReference>
<feature type="domain" description="PAC" evidence="11">
    <location>
        <begin position="417"/>
        <end position="469"/>
    </location>
</feature>
<accession>A0A2U1ZX54</accession>
<dbReference type="Gene3D" id="1.10.287.130">
    <property type="match status" value="1"/>
</dbReference>
<dbReference type="SMART" id="SM00387">
    <property type="entry name" value="HATPase_c"/>
    <property type="match status" value="1"/>
</dbReference>
<keyword evidence="13" id="KW-1185">Reference proteome</keyword>
<evidence type="ECO:0000259" key="10">
    <source>
        <dbReference type="PROSITE" id="PS50112"/>
    </source>
</evidence>
<evidence type="ECO:0000313" key="12">
    <source>
        <dbReference type="EMBL" id="PWD51544.1"/>
    </source>
</evidence>
<dbReference type="InterPro" id="IPR003594">
    <property type="entry name" value="HATPase_dom"/>
</dbReference>
<dbReference type="InterPro" id="IPR013767">
    <property type="entry name" value="PAS_fold"/>
</dbReference>
<dbReference type="PANTHER" id="PTHR43047">
    <property type="entry name" value="TWO-COMPONENT HISTIDINE PROTEIN KINASE"/>
    <property type="match status" value="1"/>
</dbReference>
<feature type="transmembrane region" description="Helical" evidence="8">
    <location>
        <begin position="12"/>
        <end position="33"/>
    </location>
</feature>
<dbReference type="PROSITE" id="PS50109">
    <property type="entry name" value="HIS_KIN"/>
    <property type="match status" value="1"/>
</dbReference>
<dbReference type="PANTHER" id="PTHR43047:SF72">
    <property type="entry name" value="OSMOSENSING HISTIDINE PROTEIN KINASE SLN1"/>
    <property type="match status" value="1"/>
</dbReference>
<dbReference type="InterPro" id="IPR036890">
    <property type="entry name" value="HATPase_C_sf"/>
</dbReference>
<comment type="caution">
    <text evidence="12">The sequence shown here is derived from an EMBL/GenBank/DDBJ whole genome shotgun (WGS) entry which is preliminary data.</text>
</comment>
<comment type="subcellular location">
    <subcellularLocation>
        <location evidence="2">Cell membrane</location>
    </subcellularLocation>
</comment>
<dbReference type="PROSITE" id="PS50113">
    <property type="entry name" value="PAC"/>
    <property type="match status" value="1"/>
</dbReference>
<feature type="transmembrane region" description="Helical" evidence="8">
    <location>
        <begin position="169"/>
        <end position="190"/>
    </location>
</feature>
<dbReference type="Pfam" id="PF02518">
    <property type="entry name" value="HATPase_c"/>
    <property type="match status" value="1"/>
</dbReference>
<dbReference type="InterPro" id="IPR003661">
    <property type="entry name" value="HisK_dim/P_dom"/>
</dbReference>
<dbReference type="EMBL" id="PYHR01000002">
    <property type="protein sequence ID" value="PWD51544.1"/>
    <property type="molecule type" value="Genomic_DNA"/>
</dbReference>
<feature type="transmembrane region" description="Helical" evidence="8">
    <location>
        <begin position="129"/>
        <end position="149"/>
    </location>
</feature>
<dbReference type="SMART" id="SM00388">
    <property type="entry name" value="HisKA"/>
    <property type="match status" value="1"/>
</dbReference>
<keyword evidence="6" id="KW-0418">Kinase</keyword>
<dbReference type="InterPro" id="IPR004358">
    <property type="entry name" value="Sig_transdc_His_kin-like_C"/>
</dbReference>
<dbReference type="AlphaFoldDB" id="A0A2U1ZX54"/>
<dbReference type="GO" id="GO:0000155">
    <property type="term" value="F:phosphorelay sensor kinase activity"/>
    <property type="evidence" value="ECO:0007669"/>
    <property type="project" value="InterPro"/>
</dbReference>
<dbReference type="InterPro" id="IPR036097">
    <property type="entry name" value="HisK_dim/P_sf"/>
</dbReference>